<dbReference type="Pfam" id="PF03259">
    <property type="entry name" value="Robl_LC7"/>
    <property type="match status" value="1"/>
</dbReference>
<dbReference type="SMART" id="SM00960">
    <property type="entry name" value="Robl_LC7"/>
    <property type="match status" value="1"/>
</dbReference>
<dbReference type="Proteomes" id="UP001500064">
    <property type="component" value="Unassembled WGS sequence"/>
</dbReference>
<evidence type="ECO:0000313" key="3">
    <source>
        <dbReference type="Proteomes" id="UP001500064"/>
    </source>
</evidence>
<dbReference type="RefSeq" id="WP_346107953.1">
    <property type="nucleotide sequence ID" value="NZ_BAAAMU010000033.1"/>
</dbReference>
<evidence type="ECO:0000259" key="1">
    <source>
        <dbReference type="SMART" id="SM00960"/>
    </source>
</evidence>
<sequence>MIMQQPTADSTDMSWALNRLCEEPGVLNALLFTSDGLVMAHSHGLDRDDADRTAATLAGLNSLQRDLGGFCRTQGEQCTPGPLRFMVSDLKTVTLLLFVATERTGVGVSVRGESAGHEVSVAIQATLKMINGLRPVLGARERGDTT</sequence>
<gene>
    <name evidence="2" type="ORF">GCM10009733_046950</name>
</gene>
<dbReference type="EMBL" id="BAAAMU010000033">
    <property type="protein sequence ID" value="GAA1644428.1"/>
    <property type="molecule type" value="Genomic_DNA"/>
</dbReference>
<organism evidence="2 3">
    <name type="scientific">Nonomuraea maheshkhaliensis</name>
    <dbReference type="NCBI Taxonomy" id="419590"/>
    <lineage>
        <taxon>Bacteria</taxon>
        <taxon>Bacillati</taxon>
        <taxon>Actinomycetota</taxon>
        <taxon>Actinomycetes</taxon>
        <taxon>Streptosporangiales</taxon>
        <taxon>Streptosporangiaceae</taxon>
        <taxon>Nonomuraea</taxon>
    </lineage>
</organism>
<proteinExistence type="predicted"/>
<name>A0ABP4RCY0_9ACTN</name>
<dbReference type="InterPro" id="IPR053141">
    <property type="entry name" value="Mycobact_SerProt_Inhib_Rv3364c"/>
</dbReference>
<dbReference type="SUPFAM" id="SSF103196">
    <property type="entry name" value="Roadblock/LC7 domain"/>
    <property type="match status" value="1"/>
</dbReference>
<protein>
    <recommendedName>
        <fullName evidence="1">Roadblock/LAMTOR2 domain-containing protein</fullName>
    </recommendedName>
</protein>
<comment type="caution">
    <text evidence="2">The sequence shown here is derived from an EMBL/GenBank/DDBJ whole genome shotgun (WGS) entry which is preliminary data.</text>
</comment>
<evidence type="ECO:0000313" key="2">
    <source>
        <dbReference type="EMBL" id="GAA1644428.1"/>
    </source>
</evidence>
<feature type="domain" description="Roadblock/LAMTOR2" evidence="1">
    <location>
        <begin position="14"/>
        <end position="110"/>
    </location>
</feature>
<dbReference type="PANTHER" id="PTHR36222:SF1">
    <property type="entry name" value="SERINE PROTEASE INHIBITOR RV3364C"/>
    <property type="match status" value="1"/>
</dbReference>
<dbReference type="PANTHER" id="PTHR36222">
    <property type="entry name" value="SERINE PROTEASE INHIBITOR RV3364C"/>
    <property type="match status" value="1"/>
</dbReference>
<reference evidence="3" key="1">
    <citation type="journal article" date="2019" name="Int. J. Syst. Evol. Microbiol.">
        <title>The Global Catalogue of Microorganisms (GCM) 10K type strain sequencing project: providing services to taxonomists for standard genome sequencing and annotation.</title>
        <authorList>
            <consortium name="The Broad Institute Genomics Platform"/>
            <consortium name="The Broad Institute Genome Sequencing Center for Infectious Disease"/>
            <person name="Wu L."/>
            <person name="Ma J."/>
        </authorList>
    </citation>
    <scope>NUCLEOTIDE SEQUENCE [LARGE SCALE GENOMIC DNA]</scope>
    <source>
        <strain evidence="3">JCM 13929</strain>
    </source>
</reference>
<dbReference type="InterPro" id="IPR004942">
    <property type="entry name" value="Roadblock/LAMTOR2_dom"/>
</dbReference>
<keyword evidence="3" id="KW-1185">Reference proteome</keyword>
<dbReference type="Gene3D" id="3.30.450.30">
    <property type="entry name" value="Dynein light chain 2a, cytoplasmic"/>
    <property type="match status" value="1"/>
</dbReference>
<accession>A0ABP4RCY0</accession>